<dbReference type="EMBL" id="JALJOU010000013">
    <property type="protein sequence ID" value="KAK9840608.1"/>
    <property type="molecule type" value="Genomic_DNA"/>
</dbReference>
<dbReference type="Pfam" id="PF00149">
    <property type="entry name" value="Metallophos"/>
    <property type="match status" value="1"/>
</dbReference>
<dbReference type="InterPro" id="IPR029052">
    <property type="entry name" value="Metallo-depent_PP-like"/>
</dbReference>
<organism evidence="11 12">
    <name type="scientific">Elliptochloris bilobata</name>
    <dbReference type="NCBI Taxonomy" id="381761"/>
    <lineage>
        <taxon>Eukaryota</taxon>
        <taxon>Viridiplantae</taxon>
        <taxon>Chlorophyta</taxon>
        <taxon>core chlorophytes</taxon>
        <taxon>Trebouxiophyceae</taxon>
        <taxon>Trebouxiophyceae incertae sedis</taxon>
        <taxon>Elliptochloris clade</taxon>
        <taxon>Elliptochloris</taxon>
    </lineage>
</organism>
<proteinExistence type="inferred from homology"/>
<evidence type="ECO:0000256" key="2">
    <source>
        <dbReference type="ARBA" id="ARBA00008723"/>
    </source>
</evidence>
<dbReference type="InterPro" id="IPR004843">
    <property type="entry name" value="Calcineurin-like_PHP"/>
</dbReference>
<feature type="signal peptide" evidence="7">
    <location>
        <begin position="1"/>
        <end position="25"/>
    </location>
</feature>
<dbReference type="InterPro" id="IPR015914">
    <property type="entry name" value="PAPs_N"/>
</dbReference>
<keyword evidence="4" id="KW-0964">Secreted</keyword>
<keyword evidence="6" id="KW-0325">Glycoprotein</keyword>
<evidence type="ECO:0000259" key="10">
    <source>
        <dbReference type="Pfam" id="PF16656"/>
    </source>
</evidence>
<dbReference type="CDD" id="cd00839">
    <property type="entry name" value="MPP_PAPs"/>
    <property type="match status" value="1"/>
</dbReference>
<name>A0AAW1S368_9CHLO</name>
<dbReference type="EC" id="3.1.3.2" evidence="7"/>
<evidence type="ECO:0000256" key="5">
    <source>
        <dbReference type="ARBA" id="ARBA00022729"/>
    </source>
</evidence>
<evidence type="ECO:0000313" key="11">
    <source>
        <dbReference type="EMBL" id="KAK9840608.1"/>
    </source>
</evidence>
<dbReference type="InterPro" id="IPR008963">
    <property type="entry name" value="Purple_acid_Pase-like_N"/>
</dbReference>
<protein>
    <recommendedName>
        <fullName evidence="7">Purple acid phosphatase</fullName>
        <ecNumber evidence="7">3.1.3.2</ecNumber>
    </recommendedName>
</protein>
<feature type="domain" description="Purple acid phosphatase N-terminal" evidence="10">
    <location>
        <begin position="171"/>
        <end position="273"/>
    </location>
</feature>
<feature type="chain" id="PRO_5043110366" description="Purple acid phosphatase" evidence="7">
    <location>
        <begin position="26"/>
        <end position="827"/>
    </location>
</feature>
<dbReference type="Gene3D" id="2.60.40.380">
    <property type="entry name" value="Purple acid phosphatase-like, N-terminal"/>
    <property type="match status" value="1"/>
</dbReference>
<evidence type="ECO:0000256" key="7">
    <source>
        <dbReference type="RuleBase" id="RU361203"/>
    </source>
</evidence>
<dbReference type="GO" id="GO:0003993">
    <property type="term" value="F:acid phosphatase activity"/>
    <property type="evidence" value="ECO:0007669"/>
    <property type="project" value="UniProtKB-EC"/>
</dbReference>
<comment type="catalytic activity">
    <reaction evidence="7">
        <text>a phosphate monoester + H2O = an alcohol + phosphate</text>
        <dbReference type="Rhea" id="RHEA:15017"/>
        <dbReference type="ChEBI" id="CHEBI:15377"/>
        <dbReference type="ChEBI" id="CHEBI:30879"/>
        <dbReference type="ChEBI" id="CHEBI:43474"/>
        <dbReference type="ChEBI" id="CHEBI:67140"/>
        <dbReference type="EC" id="3.1.3.2"/>
    </reaction>
</comment>
<evidence type="ECO:0000259" key="8">
    <source>
        <dbReference type="Pfam" id="PF00149"/>
    </source>
</evidence>
<gene>
    <name evidence="11" type="ORF">WJX81_004202</name>
</gene>
<evidence type="ECO:0000256" key="1">
    <source>
        <dbReference type="ARBA" id="ARBA00004613"/>
    </source>
</evidence>
<dbReference type="PANTHER" id="PTHR45778">
    <property type="entry name" value="PURPLE ACID PHOSPHATASE-RELATED"/>
    <property type="match status" value="1"/>
</dbReference>
<dbReference type="SUPFAM" id="SSF56300">
    <property type="entry name" value="Metallo-dependent phosphatases"/>
    <property type="match status" value="1"/>
</dbReference>
<dbReference type="Gene3D" id="3.60.21.10">
    <property type="match status" value="1"/>
</dbReference>
<comment type="caution">
    <text evidence="11">The sequence shown here is derived from an EMBL/GenBank/DDBJ whole genome shotgun (WGS) entry which is preliminary data.</text>
</comment>
<dbReference type="Proteomes" id="UP001445335">
    <property type="component" value="Unassembled WGS sequence"/>
</dbReference>
<comment type="similarity">
    <text evidence="2 7">Belongs to the metallophosphoesterase superfamily. Purple acid phosphatase family.</text>
</comment>
<evidence type="ECO:0000256" key="4">
    <source>
        <dbReference type="ARBA" id="ARBA00022525"/>
    </source>
</evidence>
<dbReference type="InterPro" id="IPR025733">
    <property type="entry name" value="PAPs_C"/>
</dbReference>
<evidence type="ECO:0000256" key="3">
    <source>
        <dbReference type="ARBA" id="ARBA00011738"/>
    </source>
</evidence>
<comment type="subunit">
    <text evidence="3">Homodimer.</text>
</comment>
<dbReference type="InterPro" id="IPR041792">
    <property type="entry name" value="MPP_PAP"/>
</dbReference>
<dbReference type="GO" id="GO:0046872">
    <property type="term" value="F:metal ion binding"/>
    <property type="evidence" value="ECO:0007669"/>
    <property type="project" value="InterPro"/>
</dbReference>
<feature type="domain" description="Purple acid phosphatase C-terminal" evidence="9">
    <location>
        <begin position="565"/>
        <end position="624"/>
    </location>
</feature>
<keyword evidence="7" id="KW-0378">Hydrolase</keyword>
<keyword evidence="5 7" id="KW-0732">Signal</keyword>
<reference evidence="11 12" key="1">
    <citation type="journal article" date="2024" name="Nat. Commun.">
        <title>Phylogenomics reveals the evolutionary origins of lichenization in chlorophyte algae.</title>
        <authorList>
            <person name="Puginier C."/>
            <person name="Libourel C."/>
            <person name="Otte J."/>
            <person name="Skaloud P."/>
            <person name="Haon M."/>
            <person name="Grisel S."/>
            <person name="Petersen M."/>
            <person name="Berrin J.G."/>
            <person name="Delaux P.M."/>
            <person name="Dal Grande F."/>
            <person name="Keller J."/>
        </authorList>
    </citation>
    <scope>NUCLEOTIDE SEQUENCE [LARGE SCALE GENOMIC DNA]</scope>
    <source>
        <strain evidence="11 12">SAG 245.80</strain>
    </source>
</reference>
<dbReference type="GO" id="GO:0005576">
    <property type="term" value="C:extracellular region"/>
    <property type="evidence" value="ECO:0007669"/>
    <property type="project" value="UniProtKB-SubCell"/>
</dbReference>
<evidence type="ECO:0000259" key="9">
    <source>
        <dbReference type="Pfam" id="PF14008"/>
    </source>
</evidence>
<evidence type="ECO:0000313" key="12">
    <source>
        <dbReference type="Proteomes" id="UP001445335"/>
    </source>
</evidence>
<keyword evidence="12" id="KW-1185">Reference proteome</keyword>
<dbReference type="SUPFAM" id="SSF49363">
    <property type="entry name" value="Purple acid phosphatase, N-terminal domain"/>
    <property type="match status" value="1"/>
</dbReference>
<sequence length="827" mass="90629">MRRRHAASLHCALLALALGLWLGAAASAWAATAAVLPAPAPRALPAAAPGPAPTPGIRFNATSFRNGDTVSVAFSGPVWGGNSELGRTDMVALFLANSSDPRLSLPIKYKWAATAEGYLSKGAGSHTFRLINQRQDVVALLVRNVTRNMRFAAAQVLARSDPVRLQDPNDPQHLHLAIASAEGGYTVQWTTRDFGRPEVQWGTSPGALSARAAGSFLTYTAADMCGAPANTTGFVSPGALNYAIMAPLSPGTQYFYRVGDPDMGYSREQVFVTPPAVGADLEVRFLVVADLGHAQLDGSEEVNFNHVRDISTYDKNQALQQTFDLYTDFILDAEAQQGAATLTIRRLLADAENRTLLLLNGDVSYARGMLAQWDVFMEQIEPLASRMPFMLIPGNHERDWPHTGDRFANLANDSGGECGVPFWKRMLMPVSDHPWVDAQAQRRPPEWYSYNYGAIHFVSLCTEVDFSPGSPQFEFLLTDLSMINRTVTPWLVVNLHRPIYSSSASGKSYTSVLRVAEDIRLAMEDLFFLYQVDVTFSGHDHKYERTCPVYKKSCLDLDANNSATAPVHVVSGNAGFRLSWGYNPHTPPYWDAMALEHGYLRCEANKTFLGCEEVSSINGRVLDSWALHKPRGWQPNLLARAIAQQLFISNYTKSSWIDDPGIPTQGYQLVYEPIFAALESDATILQTLTRLQNQTGLLTNLVNGVDTVVDIWAALAPAYLIVRGVAEQPGNEQARFYAREGLMPIFEAVKHQHVGAAAKRAACAALSPQRPLRSPAAANVSEQLPSGLHRPLRSPAAASVWEELPSGLHVLLSRSSSRCGRLRRPLF</sequence>
<feature type="domain" description="Calcineurin-like phosphoesterase" evidence="8">
    <location>
        <begin position="284"/>
        <end position="543"/>
    </location>
</feature>
<dbReference type="Pfam" id="PF16656">
    <property type="entry name" value="Pur_ac_phosph_N"/>
    <property type="match status" value="1"/>
</dbReference>
<dbReference type="Pfam" id="PF14008">
    <property type="entry name" value="Metallophos_C"/>
    <property type="match status" value="1"/>
</dbReference>
<dbReference type="PANTHER" id="PTHR45778:SF3">
    <property type="entry name" value="PURPLE ACID PHOSPHATASE"/>
    <property type="match status" value="1"/>
</dbReference>
<comment type="subcellular location">
    <subcellularLocation>
        <location evidence="1">Secreted</location>
    </subcellularLocation>
</comment>
<accession>A0AAW1S368</accession>
<evidence type="ECO:0000256" key="6">
    <source>
        <dbReference type="ARBA" id="ARBA00023180"/>
    </source>
</evidence>
<dbReference type="AlphaFoldDB" id="A0AAW1S368"/>